<dbReference type="PROSITE" id="PS51210">
    <property type="entry name" value="PLA2C"/>
    <property type="match status" value="1"/>
</dbReference>
<feature type="domain" description="PLA2c" evidence="11">
    <location>
        <begin position="58"/>
        <end position="605"/>
    </location>
</feature>
<gene>
    <name evidence="12" type="ORF">X797_006469</name>
</gene>
<evidence type="ECO:0000256" key="5">
    <source>
        <dbReference type="ARBA" id="ARBA00022963"/>
    </source>
</evidence>
<dbReference type="InterPro" id="IPR002642">
    <property type="entry name" value="LysoPLipase_cat_dom"/>
</dbReference>
<proteinExistence type="inferred from homology"/>
<dbReference type="Proteomes" id="UP000030151">
    <property type="component" value="Unassembled WGS sequence"/>
</dbReference>
<evidence type="ECO:0000256" key="8">
    <source>
        <dbReference type="ARBA" id="ARBA00049531"/>
    </source>
</evidence>
<dbReference type="SUPFAM" id="SSF52151">
    <property type="entry name" value="FabD/lysophospholipase-like"/>
    <property type="match status" value="1"/>
</dbReference>
<evidence type="ECO:0000256" key="9">
    <source>
        <dbReference type="PROSITE-ProRule" id="PRU00555"/>
    </source>
</evidence>
<dbReference type="GO" id="GO:0005829">
    <property type="term" value="C:cytosol"/>
    <property type="evidence" value="ECO:0007669"/>
    <property type="project" value="TreeGrafter"/>
</dbReference>
<keyword evidence="6 9" id="KW-0443">Lipid metabolism</keyword>
<evidence type="ECO:0000256" key="6">
    <source>
        <dbReference type="ARBA" id="ARBA00023098"/>
    </source>
</evidence>
<dbReference type="OrthoDB" id="4084751at2759"/>
<organism evidence="12 13">
    <name type="scientific">Metarhizium robertsii</name>
    <dbReference type="NCBI Taxonomy" id="568076"/>
    <lineage>
        <taxon>Eukaryota</taxon>
        <taxon>Fungi</taxon>
        <taxon>Dikarya</taxon>
        <taxon>Ascomycota</taxon>
        <taxon>Pezizomycotina</taxon>
        <taxon>Sordariomycetes</taxon>
        <taxon>Hypocreomycetidae</taxon>
        <taxon>Hypocreales</taxon>
        <taxon>Clavicipitaceae</taxon>
        <taxon>Metarhizium</taxon>
    </lineage>
</organism>
<dbReference type="GO" id="GO:0004623">
    <property type="term" value="F:phospholipase A2 activity"/>
    <property type="evidence" value="ECO:0007669"/>
    <property type="project" value="TreeGrafter"/>
</dbReference>
<sequence>MHHPTVILAAASALSGITPPWLAHAAAVYPGSGPPQAFSLVERATPQAPDGYAPAAVDCPSTRPEIRIGSSLSPQEKEWLPRRRTETISHIRDFLQRNAIPGFDSEKYLSGATANSTALPNIGIAVSGGGYRAMLNGAGAVAAFDSRSPGSTSKGNIGGLLQSATYISGLSGGGWLVGSIYTNNFTTVQNAVNSGTIWQFGQSILEGEYCCPKGFKDYYKTVFDEADKKHDAGFNRSITDYWGRMLSFQLVNAEGGGPSYTFSSIADDSDFSAAKAPLPFLVADSRAPGEKNTTIDDALFEFNPWELGSTDPSLNGFVPLKYVGSKFNNGKLPDSEKCIAGFDNVGFVMGTSSSLFNQIILRLKDSNGSKYIPADVPKFVVKIILEILTALGDADDDIADWTPNPFKGWNKAVNKAATSDRLTLVDGGEDGQNVPYHPHLLLERKVDVVFSVDSSADTNAWPDGAAPMRTYERSLSPVSNGTSFPVVPGRNSFINLGLNTKPTFFGCNATNTTNTAPLIVYLPNYPYQFHSNISTFSLSVNNSERDAMITNGWAVATQLNGTRDADWPTCVSCAMLQRSFERTKTPVPDKCNQCFSRYCWNGTIDERPPAKMYEPQLYGTAVDVKGTSKSAGLRLLGSTSAALAAVAACLVIT</sequence>
<evidence type="ECO:0000313" key="12">
    <source>
        <dbReference type="EMBL" id="EXV00409.1"/>
    </source>
</evidence>
<dbReference type="eggNOG" id="KOG1325">
    <property type="taxonomic scope" value="Eukaryota"/>
</dbReference>
<dbReference type="EMBL" id="JELW01000013">
    <property type="protein sequence ID" value="EXV00409.1"/>
    <property type="molecule type" value="Genomic_DNA"/>
</dbReference>
<reference evidence="12 13" key="1">
    <citation type="submission" date="2014-02" db="EMBL/GenBank/DDBJ databases">
        <title>The genome sequence of the entomopathogenic fungus Metarhizium robertsii ARSEF 2575.</title>
        <authorList>
            <person name="Giuliano Garisto Donzelli B."/>
            <person name="Roe B.A."/>
            <person name="Macmil S.L."/>
            <person name="Krasnoff S.B."/>
            <person name="Gibson D.M."/>
        </authorList>
    </citation>
    <scope>NUCLEOTIDE SEQUENCE [LARGE SCALE GENOMIC DNA]</scope>
    <source>
        <strain evidence="12 13">ARSEF 2575</strain>
    </source>
</reference>
<keyword evidence="5 9" id="KW-0442">Lipid degradation</keyword>
<dbReference type="InterPro" id="IPR016035">
    <property type="entry name" value="Acyl_Trfase/lysoPLipase"/>
</dbReference>
<dbReference type="HOGENOM" id="CLU_014602_0_0_1"/>
<comment type="catalytic activity">
    <reaction evidence="8 10">
        <text>a 1-acyl-sn-glycero-3-phosphocholine + H2O = sn-glycerol 3-phosphocholine + a fatty acid + H(+)</text>
        <dbReference type="Rhea" id="RHEA:15177"/>
        <dbReference type="ChEBI" id="CHEBI:15377"/>
        <dbReference type="ChEBI" id="CHEBI:15378"/>
        <dbReference type="ChEBI" id="CHEBI:16870"/>
        <dbReference type="ChEBI" id="CHEBI:28868"/>
        <dbReference type="ChEBI" id="CHEBI:58168"/>
        <dbReference type="EC" id="3.1.1.5"/>
    </reaction>
</comment>
<dbReference type="Gene3D" id="3.40.1090.10">
    <property type="entry name" value="Cytosolic phospholipase A2 catalytic domain"/>
    <property type="match status" value="1"/>
</dbReference>
<dbReference type="Pfam" id="PF01735">
    <property type="entry name" value="PLA2_B"/>
    <property type="match status" value="1"/>
</dbReference>
<dbReference type="AlphaFoldDB" id="A0A014N3K4"/>
<evidence type="ECO:0000259" key="11">
    <source>
        <dbReference type="PROSITE" id="PS51210"/>
    </source>
</evidence>
<comment type="similarity">
    <text evidence="1 10">Belongs to the lysophospholipase family.</text>
</comment>
<protein>
    <recommendedName>
        <fullName evidence="2 10">Lysophospholipase</fullName>
        <ecNumber evidence="2 10">3.1.1.5</ecNumber>
    </recommendedName>
</protein>
<keyword evidence="4 9" id="KW-0378">Hydrolase</keyword>
<evidence type="ECO:0000313" key="13">
    <source>
        <dbReference type="Proteomes" id="UP000030151"/>
    </source>
</evidence>
<dbReference type="EC" id="3.1.1.5" evidence="2 10"/>
<evidence type="ECO:0000256" key="10">
    <source>
        <dbReference type="RuleBase" id="RU362103"/>
    </source>
</evidence>
<evidence type="ECO:0000256" key="2">
    <source>
        <dbReference type="ARBA" id="ARBA00013274"/>
    </source>
</evidence>
<keyword evidence="3" id="KW-0732">Signal</keyword>
<dbReference type="PANTHER" id="PTHR10728">
    <property type="entry name" value="CYTOSOLIC PHOSPHOLIPASE A2"/>
    <property type="match status" value="1"/>
</dbReference>
<accession>A0A014N3K4</accession>
<dbReference type="PANTHER" id="PTHR10728:SF33">
    <property type="entry name" value="LYSOPHOSPHOLIPASE 1-RELATED"/>
    <property type="match status" value="1"/>
</dbReference>
<name>A0A014N3K4_9HYPO</name>
<dbReference type="SMART" id="SM00022">
    <property type="entry name" value="PLAc"/>
    <property type="match status" value="1"/>
</dbReference>
<evidence type="ECO:0000256" key="1">
    <source>
        <dbReference type="ARBA" id="ARBA00008780"/>
    </source>
</evidence>
<dbReference type="FunFam" id="3.40.1090.10:FF:000010">
    <property type="entry name" value="Lysophospholipase"/>
    <property type="match status" value="1"/>
</dbReference>
<dbReference type="GO" id="GO:0004622">
    <property type="term" value="F:phosphatidylcholine lysophospholipase activity"/>
    <property type="evidence" value="ECO:0007669"/>
    <property type="project" value="UniProtKB-EC"/>
</dbReference>
<evidence type="ECO:0000256" key="3">
    <source>
        <dbReference type="ARBA" id="ARBA00022729"/>
    </source>
</evidence>
<dbReference type="GO" id="GO:0046475">
    <property type="term" value="P:glycerophospholipid catabolic process"/>
    <property type="evidence" value="ECO:0007669"/>
    <property type="project" value="TreeGrafter"/>
</dbReference>
<keyword evidence="7" id="KW-0325">Glycoprotein</keyword>
<evidence type="ECO:0000256" key="4">
    <source>
        <dbReference type="ARBA" id="ARBA00022801"/>
    </source>
</evidence>
<evidence type="ECO:0000256" key="7">
    <source>
        <dbReference type="ARBA" id="ARBA00023180"/>
    </source>
</evidence>
<comment type="caution">
    <text evidence="12">The sequence shown here is derived from an EMBL/GenBank/DDBJ whole genome shotgun (WGS) entry which is preliminary data.</text>
</comment>
<dbReference type="GO" id="GO:0005783">
    <property type="term" value="C:endoplasmic reticulum"/>
    <property type="evidence" value="ECO:0007669"/>
    <property type="project" value="TreeGrafter"/>
</dbReference>